<dbReference type="OrthoDB" id="425014at2759"/>
<sequence>MWPVLGSPSRKTAVTGAAEFAGNGFHTSLPNHCLTASGSPHPSRVCAQRALRGSQSTGIRSTWPSQRDLCSVISSSIEGELFLPNTIRRTSKLLIRCSHQIRAILRRYRWSNTESLLTSSARSGQRIPNREAELFRLFSIVCIATGSDPRRPMSSAYSMSYMQSSLKSPNKKQKAGPSGTPTPFLFTFVIDEAMRRTTKVCKSPVLRREEGAVFLDELTKVAPHLGMHFAPTKCKVMLLDMQSLTTPPKIQGEVLEVGEWFTCLSSDCSVTDEVNSRVYKARAAFANLIQLWRQSCASLNLKGRVYQATEHSPCGLLSENLKRGNLKASFLLCNGCLQHQKLRWLGHVLHMPNHRLSKRTLFSVPDPEQTTDMQPYAAVQASQRTKRLWSISQRYARDTKIPSGASVVLVSHTCKYVYSLQAAWSRCEARCSSGNVGSTFCGDHFPV</sequence>
<dbReference type="KEGG" id="ovi:T265_07687"/>
<dbReference type="RefSeq" id="XP_009171530.1">
    <property type="nucleotide sequence ID" value="XM_009173266.1"/>
</dbReference>
<evidence type="ECO:0000313" key="2">
    <source>
        <dbReference type="Proteomes" id="UP000054324"/>
    </source>
</evidence>
<dbReference type="Proteomes" id="UP000054324">
    <property type="component" value="Unassembled WGS sequence"/>
</dbReference>
<dbReference type="GeneID" id="20321866"/>
<dbReference type="EMBL" id="KL596799">
    <property type="protein sequence ID" value="KER24737.1"/>
    <property type="molecule type" value="Genomic_DNA"/>
</dbReference>
<proteinExistence type="predicted"/>
<dbReference type="CTD" id="20321866"/>
<dbReference type="AlphaFoldDB" id="A0A074ZGG2"/>
<reference evidence="1 2" key="1">
    <citation type="submission" date="2013-11" db="EMBL/GenBank/DDBJ databases">
        <title>Opisthorchis viverrini - life in the bile duct.</title>
        <authorList>
            <person name="Young N.D."/>
            <person name="Nagarajan N."/>
            <person name="Lin S.J."/>
            <person name="Korhonen P.K."/>
            <person name="Jex A.R."/>
            <person name="Hall R.S."/>
            <person name="Safavi-Hemami H."/>
            <person name="Kaewkong W."/>
            <person name="Bertrand D."/>
            <person name="Gao S."/>
            <person name="Seet Q."/>
            <person name="Wongkham S."/>
            <person name="Teh B.T."/>
            <person name="Wongkham C."/>
            <person name="Intapan P.M."/>
            <person name="Maleewong W."/>
            <person name="Yang X."/>
            <person name="Hu M."/>
            <person name="Wang Z."/>
            <person name="Hofmann A."/>
            <person name="Sternberg P.W."/>
            <person name="Tan P."/>
            <person name="Wang J."/>
            <person name="Gasser R.B."/>
        </authorList>
    </citation>
    <scope>NUCLEOTIDE SEQUENCE [LARGE SCALE GENOMIC DNA]</scope>
</reference>
<name>A0A074ZGG2_OPIVI</name>
<organism evidence="1 2">
    <name type="scientific">Opisthorchis viverrini</name>
    <name type="common">Southeast Asian liver fluke</name>
    <dbReference type="NCBI Taxonomy" id="6198"/>
    <lineage>
        <taxon>Eukaryota</taxon>
        <taxon>Metazoa</taxon>
        <taxon>Spiralia</taxon>
        <taxon>Lophotrochozoa</taxon>
        <taxon>Platyhelminthes</taxon>
        <taxon>Trematoda</taxon>
        <taxon>Digenea</taxon>
        <taxon>Opisthorchiida</taxon>
        <taxon>Opisthorchiata</taxon>
        <taxon>Opisthorchiidae</taxon>
        <taxon>Opisthorchis</taxon>
    </lineage>
</organism>
<protein>
    <submittedName>
        <fullName evidence="1">Uncharacterized protein</fullName>
    </submittedName>
</protein>
<keyword evidence="2" id="KW-1185">Reference proteome</keyword>
<evidence type="ECO:0000313" key="1">
    <source>
        <dbReference type="EMBL" id="KER24737.1"/>
    </source>
</evidence>
<accession>A0A074ZGG2</accession>
<gene>
    <name evidence="1" type="ORF">T265_07687</name>
</gene>